<comment type="caution">
    <text evidence="10">The sequence shown here is derived from an EMBL/GenBank/DDBJ whole genome shotgun (WGS) entry which is preliminary data.</text>
</comment>
<evidence type="ECO:0000313" key="10">
    <source>
        <dbReference type="EMBL" id="CAF0929308.1"/>
    </source>
</evidence>
<dbReference type="Gene3D" id="3.20.20.300">
    <property type="entry name" value="Glycoside hydrolase, family 3, N-terminal domain"/>
    <property type="match status" value="1"/>
</dbReference>
<dbReference type="SUPFAM" id="SSF51445">
    <property type="entry name" value="(Trans)glycosidases"/>
    <property type="match status" value="1"/>
</dbReference>
<evidence type="ECO:0000313" key="11">
    <source>
        <dbReference type="Proteomes" id="UP000663852"/>
    </source>
</evidence>
<dbReference type="Pfam" id="PF00933">
    <property type="entry name" value="Glyco_hydro_3"/>
    <property type="match status" value="1"/>
</dbReference>
<evidence type="ECO:0000256" key="7">
    <source>
        <dbReference type="SAM" id="Phobius"/>
    </source>
</evidence>
<dbReference type="Proteomes" id="UP000663852">
    <property type="component" value="Unassembled WGS sequence"/>
</dbReference>
<dbReference type="GO" id="GO:0008422">
    <property type="term" value="F:beta-glucosidase activity"/>
    <property type="evidence" value="ECO:0007669"/>
    <property type="project" value="UniProtKB-EC"/>
</dbReference>
<keyword evidence="7" id="KW-0812">Transmembrane</keyword>
<name>A0A814BJI3_ADIRI</name>
<feature type="domain" description="Fibronectin type III-like" evidence="9">
    <location>
        <begin position="678"/>
        <end position="747"/>
    </location>
</feature>
<reference evidence="10" key="1">
    <citation type="submission" date="2021-02" db="EMBL/GenBank/DDBJ databases">
        <authorList>
            <person name="Nowell W R."/>
        </authorList>
    </citation>
    <scope>NUCLEOTIDE SEQUENCE</scope>
</reference>
<comment type="catalytic activity">
    <reaction evidence="1">
        <text>Hydrolysis of terminal, non-reducing beta-D-glucosyl residues with release of beta-D-glucose.</text>
        <dbReference type="EC" id="3.2.1.21"/>
    </reaction>
</comment>
<dbReference type="FunFam" id="3.20.20.300:FF:000007">
    <property type="entry name" value="Lysosomal beta glucosidase"/>
    <property type="match status" value="1"/>
</dbReference>
<protein>
    <recommendedName>
        <fullName evidence="3">beta-glucosidase</fullName>
        <ecNumber evidence="3">3.2.1.21</ecNumber>
    </recommendedName>
</protein>
<keyword evidence="4 8" id="KW-0732">Signal</keyword>
<dbReference type="SUPFAM" id="SSF52279">
    <property type="entry name" value="Beta-D-glucan exohydrolase, C-terminal domain"/>
    <property type="match status" value="1"/>
</dbReference>
<feature type="signal peptide" evidence="8">
    <location>
        <begin position="1"/>
        <end position="19"/>
    </location>
</feature>
<dbReference type="PRINTS" id="PR00133">
    <property type="entry name" value="GLHYDRLASE3"/>
</dbReference>
<dbReference type="InterPro" id="IPR001764">
    <property type="entry name" value="Glyco_hydro_3_N"/>
</dbReference>
<dbReference type="Gene3D" id="2.60.40.10">
    <property type="entry name" value="Immunoglobulins"/>
    <property type="match status" value="1"/>
</dbReference>
<dbReference type="SMART" id="SM01217">
    <property type="entry name" value="Fn3_like"/>
    <property type="match status" value="1"/>
</dbReference>
<feature type="chain" id="PRO_5032563806" description="beta-glucosidase" evidence="8">
    <location>
        <begin position="20"/>
        <end position="789"/>
    </location>
</feature>
<sequence>MELFIVLLTLICNVHLILTAPPSLSSFDDRVTAVLNRMTIEEKIGQMTQITINLILEDAAKPWDEIEVDTEKLRIAIEDFKVGSILNVAETGAYDLAKWHTIIQKVQDAANKSRLQIPVLYGIDSIHGANYIRNAVLFPQATGLAATFNTDLARDLGKIVAHQTRAAGIPWSFHPQVDIGRQKLWSRLWETYGEDVKLVKDMGRAYTEGMQGDDLTSRENVAACLKHYVGYGLPLSGKDRTPAWIDERHMLEYFLPPFEESVRAGAVSVMINSGEVNGIPGHANYHLLTEVLKEQYGFQGFTVSDWEDIKRLHERDQTAETPKEAVRQAVMAGVDMSMVPFDYSFYNLTLQCVNDNIIPISRIDDAVRRILRVKFALGLFDGNTAWPDTSAIETFNKSEYHQTNLRAACEGITLLKNQNDVLPLDVNQITETKKLVITGPTSNVLTSLNGGWSYTWQGNDQSIYPQNLITKTILESFRTRLGSSKIDYYNSSTFNQLLDLDNLLNAVQNAGYIIVCLGEQAYTETPGNIDDLTLDEAQLQLVEAIRNRTQVPIITVLVEGRPRIIRRIVNLSSAILMMYLPGMEGGQALVDVVFGNYNPSGRLPITYPKYNHHLSTYDYKWAEAKIGNSIDVEFEFGHGLSYTTFDYLSLTVPSTMNWDDQLRITVIVRNSGTRAGDHTILLYVSDVYRTVTPPNKELKGYRKISLAVGEQKSIDFNLTRQDLSFIGIDLTRQTEPGVFNVAVANLTGSFRLIKGSQSGTAASISKSHYQQSILLFIMNMFLFLIMIVL</sequence>
<dbReference type="InterPro" id="IPR026891">
    <property type="entry name" value="Fn3-like"/>
</dbReference>
<proteinExistence type="inferred from homology"/>
<dbReference type="Pfam" id="PF14310">
    <property type="entry name" value="Fn3-like"/>
    <property type="match status" value="1"/>
</dbReference>
<dbReference type="InterPro" id="IPR051915">
    <property type="entry name" value="Cellulose_Degrad_GH3"/>
</dbReference>
<keyword evidence="7" id="KW-1133">Transmembrane helix</keyword>
<evidence type="ECO:0000256" key="4">
    <source>
        <dbReference type="ARBA" id="ARBA00022729"/>
    </source>
</evidence>
<evidence type="ECO:0000259" key="9">
    <source>
        <dbReference type="SMART" id="SM01217"/>
    </source>
</evidence>
<comment type="similarity">
    <text evidence="2">Belongs to the glycosyl hydrolase 3 family.</text>
</comment>
<dbReference type="InterPro" id="IPR013783">
    <property type="entry name" value="Ig-like_fold"/>
</dbReference>
<dbReference type="EC" id="3.2.1.21" evidence="3"/>
<evidence type="ECO:0000256" key="3">
    <source>
        <dbReference type="ARBA" id="ARBA00012744"/>
    </source>
</evidence>
<dbReference type="EMBL" id="CAJNOJ010000040">
    <property type="protein sequence ID" value="CAF0929308.1"/>
    <property type="molecule type" value="Genomic_DNA"/>
</dbReference>
<keyword evidence="5" id="KW-0378">Hydrolase</keyword>
<dbReference type="GO" id="GO:0009251">
    <property type="term" value="P:glucan catabolic process"/>
    <property type="evidence" value="ECO:0007669"/>
    <property type="project" value="TreeGrafter"/>
</dbReference>
<dbReference type="OrthoDB" id="47059at2759"/>
<evidence type="ECO:0000256" key="6">
    <source>
        <dbReference type="ARBA" id="ARBA00023295"/>
    </source>
</evidence>
<dbReference type="Pfam" id="PF01915">
    <property type="entry name" value="Glyco_hydro_3_C"/>
    <property type="match status" value="1"/>
</dbReference>
<evidence type="ECO:0000256" key="2">
    <source>
        <dbReference type="ARBA" id="ARBA00005336"/>
    </source>
</evidence>
<keyword evidence="7" id="KW-0472">Membrane</keyword>
<dbReference type="Gene3D" id="3.40.50.1700">
    <property type="entry name" value="Glycoside hydrolase family 3 C-terminal domain"/>
    <property type="match status" value="1"/>
</dbReference>
<dbReference type="InterPro" id="IPR036881">
    <property type="entry name" value="Glyco_hydro_3_C_sf"/>
</dbReference>
<dbReference type="InterPro" id="IPR036962">
    <property type="entry name" value="Glyco_hydro_3_N_sf"/>
</dbReference>
<accession>A0A814BJI3</accession>
<organism evidence="10 11">
    <name type="scientific">Adineta ricciae</name>
    <name type="common">Rotifer</name>
    <dbReference type="NCBI Taxonomy" id="249248"/>
    <lineage>
        <taxon>Eukaryota</taxon>
        <taxon>Metazoa</taxon>
        <taxon>Spiralia</taxon>
        <taxon>Gnathifera</taxon>
        <taxon>Rotifera</taxon>
        <taxon>Eurotatoria</taxon>
        <taxon>Bdelloidea</taxon>
        <taxon>Adinetida</taxon>
        <taxon>Adinetidae</taxon>
        <taxon>Adineta</taxon>
    </lineage>
</organism>
<evidence type="ECO:0000256" key="8">
    <source>
        <dbReference type="SAM" id="SignalP"/>
    </source>
</evidence>
<gene>
    <name evidence="10" type="ORF">EDS130_LOCUS11208</name>
</gene>
<dbReference type="PANTHER" id="PTHR30620:SF16">
    <property type="entry name" value="LYSOSOMAL BETA GLUCOSIDASE"/>
    <property type="match status" value="1"/>
</dbReference>
<dbReference type="PANTHER" id="PTHR30620">
    <property type="entry name" value="PERIPLASMIC BETA-GLUCOSIDASE-RELATED"/>
    <property type="match status" value="1"/>
</dbReference>
<feature type="transmembrane region" description="Helical" evidence="7">
    <location>
        <begin position="769"/>
        <end position="788"/>
    </location>
</feature>
<evidence type="ECO:0000256" key="5">
    <source>
        <dbReference type="ARBA" id="ARBA00022801"/>
    </source>
</evidence>
<dbReference type="AlphaFoldDB" id="A0A814BJI3"/>
<evidence type="ECO:0000256" key="1">
    <source>
        <dbReference type="ARBA" id="ARBA00000448"/>
    </source>
</evidence>
<keyword evidence="6" id="KW-0326">Glycosidase</keyword>
<dbReference type="InterPro" id="IPR017853">
    <property type="entry name" value="GH"/>
</dbReference>
<dbReference type="InterPro" id="IPR002772">
    <property type="entry name" value="Glyco_hydro_3_C"/>
</dbReference>